<reference evidence="2" key="1">
    <citation type="submission" date="2022-11" db="UniProtKB">
        <authorList>
            <consortium name="WormBaseParasite"/>
        </authorList>
    </citation>
    <scope>IDENTIFICATION</scope>
</reference>
<sequence length="77" mass="9405">MAQFRSKAGHIVRMSDIIRAWRLEKHHLTRSCRQNLFELCIQRYQKNLCTEPKIFRGEIVIRSTFIEDTNMMFSYFY</sequence>
<accession>A0A915K095</accession>
<dbReference type="Proteomes" id="UP000887565">
    <property type="component" value="Unplaced"/>
</dbReference>
<evidence type="ECO:0000313" key="1">
    <source>
        <dbReference type="Proteomes" id="UP000887565"/>
    </source>
</evidence>
<evidence type="ECO:0000313" key="2">
    <source>
        <dbReference type="WBParaSite" id="nRc.2.0.1.t32201-RA"/>
    </source>
</evidence>
<dbReference type="WBParaSite" id="nRc.2.0.1.t32201-RA">
    <property type="protein sequence ID" value="nRc.2.0.1.t32201-RA"/>
    <property type="gene ID" value="nRc.2.0.1.g32201"/>
</dbReference>
<organism evidence="1 2">
    <name type="scientific">Romanomermis culicivorax</name>
    <name type="common">Nematode worm</name>
    <dbReference type="NCBI Taxonomy" id="13658"/>
    <lineage>
        <taxon>Eukaryota</taxon>
        <taxon>Metazoa</taxon>
        <taxon>Ecdysozoa</taxon>
        <taxon>Nematoda</taxon>
        <taxon>Enoplea</taxon>
        <taxon>Dorylaimia</taxon>
        <taxon>Mermithida</taxon>
        <taxon>Mermithoidea</taxon>
        <taxon>Mermithidae</taxon>
        <taxon>Romanomermis</taxon>
    </lineage>
</organism>
<keyword evidence="1" id="KW-1185">Reference proteome</keyword>
<proteinExistence type="predicted"/>
<dbReference type="AlphaFoldDB" id="A0A915K095"/>
<protein>
    <submittedName>
        <fullName evidence="2">Uncharacterized protein</fullName>
    </submittedName>
</protein>
<name>A0A915K095_ROMCU</name>